<evidence type="ECO:0000313" key="1">
    <source>
        <dbReference type="EMBL" id="CAJ1061482.1"/>
    </source>
</evidence>
<name>A0AAV1FJU3_XYRNO</name>
<keyword evidence="2" id="KW-1185">Reference proteome</keyword>
<dbReference type="Proteomes" id="UP001178508">
    <property type="component" value="Chromosome 8"/>
</dbReference>
<evidence type="ECO:0000313" key="2">
    <source>
        <dbReference type="Proteomes" id="UP001178508"/>
    </source>
</evidence>
<gene>
    <name evidence="1" type="ORF">XNOV1_A007458</name>
</gene>
<dbReference type="EMBL" id="OY660871">
    <property type="protein sequence ID" value="CAJ1061482.1"/>
    <property type="molecule type" value="Genomic_DNA"/>
</dbReference>
<reference evidence="1" key="1">
    <citation type="submission" date="2023-08" db="EMBL/GenBank/DDBJ databases">
        <authorList>
            <person name="Alioto T."/>
            <person name="Alioto T."/>
            <person name="Gomez Garrido J."/>
        </authorList>
    </citation>
    <scope>NUCLEOTIDE SEQUENCE</scope>
</reference>
<sequence>MEVIASTHSVASTFLPASASQSQASQSQASQSQLTISRDYKAAVPGKDASPCSKLHCKCRGVTPQGRERKKSICQKLWHEETTMVLQLSLYMGVLAILKDYVMVFQLLVPFLASVRKAYITTAVQKKLPLDSPTLIALSALDPLLQGHSQAISQLKRLSAMLSHLLLEDQDLPRELVQFSVDQILPRYKEGDGIVEWWGHVFDKPGKYPVLSALAKCGFSIFHGPRVESSFSLMNEVIDQHSGNMNVETFNAIRTVKYTLRSKGQTAMQMFQRSDVKFWEVDRIMCQNINNAAAKYKQKLKAKATERQLQHRKYGCQETGSAQQARLRHVATQRGPWRLWRARQKEKRKSDQLDLVLDLLELHVLFSSLAGHTLI</sequence>
<dbReference type="AlphaFoldDB" id="A0AAV1FJU3"/>
<accession>A0AAV1FJU3</accession>
<evidence type="ECO:0008006" key="3">
    <source>
        <dbReference type="Google" id="ProtNLM"/>
    </source>
</evidence>
<protein>
    <recommendedName>
        <fullName evidence="3">HAT C-terminal dimerisation domain-containing protein</fullName>
    </recommendedName>
</protein>
<organism evidence="1 2">
    <name type="scientific">Xyrichtys novacula</name>
    <name type="common">Pearly razorfish</name>
    <name type="synonym">Hemipteronotus novacula</name>
    <dbReference type="NCBI Taxonomy" id="13765"/>
    <lineage>
        <taxon>Eukaryota</taxon>
        <taxon>Metazoa</taxon>
        <taxon>Chordata</taxon>
        <taxon>Craniata</taxon>
        <taxon>Vertebrata</taxon>
        <taxon>Euteleostomi</taxon>
        <taxon>Actinopterygii</taxon>
        <taxon>Neopterygii</taxon>
        <taxon>Teleostei</taxon>
        <taxon>Neoteleostei</taxon>
        <taxon>Acanthomorphata</taxon>
        <taxon>Eupercaria</taxon>
        <taxon>Labriformes</taxon>
        <taxon>Labridae</taxon>
        <taxon>Xyrichtys</taxon>
    </lineage>
</organism>
<proteinExistence type="predicted"/>